<dbReference type="Proteomes" id="UP000306602">
    <property type="component" value="Unassembled WGS sequence"/>
</dbReference>
<gene>
    <name evidence="2" type="ORF">E4Z66_04755</name>
</gene>
<comment type="caution">
    <text evidence="2">The sequence shown here is derived from an EMBL/GenBank/DDBJ whole genome shotgun (WGS) entry which is preliminary data.</text>
</comment>
<dbReference type="InterPro" id="IPR013424">
    <property type="entry name" value="Ice-binding_C"/>
</dbReference>
<organism evidence="2 3">
    <name type="scientific">Aliishimia ponticola</name>
    <dbReference type="NCBI Taxonomy" id="2499833"/>
    <lineage>
        <taxon>Bacteria</taxon>
        <taxon>Pseudomonadati</taxon>
        <taxon>Pseudomonadota</taxon>
        <taxon>Alphaproteobacteria</taxon>
        <taxon>Rhodobacterales</taxon>
        <taxon>Paracoccaceae</taxon>
        <taxon>Aliishimia</taxon>
    </lineage>
</organism>
<evidence type="ECO:0000313" key="2">
    <source>
        <dbReference type="EMBL" id="THH39217.1"/>
    </source>
</evidence>
<dbReference type="Pfam" id="PF07589">
    <property type="entry name" value="PEP-CTERM"/>
    <property type="match status" value="1"/>
</dbReference>
<dbReference type="AlphaFoldDB" id="A0A4S4NKA6"/>
<dbReference type="InterPro" id="IPR022472">
    <property type="entry name" value="VPLPA-CTERM"/>
</dbReference>
<dbReference type="NCBIfam" id="TIGR03370">
    <property type="entry name" value="VPLPA-CTERM"/>
    <property type="match status" value="1"/>
</dbReference>
<feature type="domain" description="Ice-binding protein C-terminal" evidence="1">
    <location>
        <begin position="190"/>
        <end position="214"/>
    </location>
</feature>
<evidence type="ECO:0000259" key="1">
    <source>
        <dbReference type="Pfam" id="PF07589"/>
    </source>
</evidence>
<evidence type="ECO:0000313" key="3">
    <source>
        <dbReference type="Proteomes" id="UP000306602"/>
    </source>
</evidence>
<name>A0A4S4NKA6_9RHOB</name>
<sequence length="216" mass="22745">MSATAVLEQSATNTAGALQGYSFTFSLFDLSLQVQENYGYSAYRDYSNPFDGIDDADSDAAGNKISYEVLLNGTSIYSANIELFGGVDDGFTVANVENFTYSVEDVVDPFDPGVVTGQLVTIDDLTETLFLGNFADGETIELETILYSESQATNFEGEQTVGAFFGDPSGLAANGLIVQGPAVVTPPVSAVPLPAASWMLLAGLGGLGVMRRRKAA</sequence>
<protein>
    <submittedName>
        <fullName evidence="2">VPLPA-CTERM sorting domain-containing protein</fullName>
    </submittedName>
</protein>
<proteinExistence type="predicted"/>
<keyword evidence="3" id="KW-1185">Reference proteome</keyword>
<dbReference type="EMBL" id="SRKY01000001">
    <property type="protein sequence ID" value="THH39217.1"/>
    <property type="molecule type" value="Genomic_DNA"/>
</dbReference>
<accession>A0A4S4NKA6</accession>
<reference evidence="2 3" key="1">
    <citation type="submission" date="2019-04" db="EMBL/GenBank/DDBJ databases">
        <title>Shimia ponticola sp. nov., isolated from seawater.</title>
        <authorList>
            <person name="Kim Y.-O."/>
            <person name="Yoon J.-H."/>
        </authorList>
    </citation>
    <scope>NUCLEOTIDE SEQUENCE [LARGE SCALE GENOMIC DNA]</scope>
    <source>
        <strain evidence="2 3">MYP11</strain>
    </source>
</reference>